<name>A0ABT4VX80_9RHOB</name>
<dbReference type="EMBL" id="JAQIIO010000001">
    <property type="protein sequence ID" value="MDA5092842.1"/>
    <property type="molecule type" value="Genomic_DNA"/>
</dbReference>
<comment type="caution">
    <text evidence="1">The sequence shown here is derived from an EMBL/GenBank/DDBJ whole genome shotgun (WGS) entry which is preliminary data.</text>
</comment>
<protein>
    <submittedName>
        <fullName evidence="1">DsrE family protein</fullName>
    </submittedName>
</protein>
<organism evidence="1 2">
    <name type="scientific">Aliiroseovarius salicola</name>
    <dbReference type="NCBI Taxonomy" id="3009082"/>
    <lineage>
        <taxon>Bacteria</taxon>
        <taxon>Pseudomonadati</taxon>
        <taxon>Pseudomonadota</taxon>
        <taxon>Alphaproteobacteria</taxon>
        <taxon>Rhodobacterales</taxon>
        <taxon>Paracoccaceae</taxon>
        <taxon>Aliiroseovarius</taxon>
    </lineage>
</organism>
<reference evidence="1 2" key="1">
    <citation type="submission" date="2023-01" db="EMBL/GenBank/DDBJ databases">
        <authorList>
            <person name="Yoon J.-W."/>
        </authorList>
    </citation>
    <scope>NUCLEOTIDE SEQUENCE [LARGE SCALE GENOMIC DNA]</scope>
    <source>
        <strain evidence="1 2">KMU-50</strain>
    </source>
</reference>
<dbReference type="RefSeq" id="WP_271052416.1">
    <property type="nucleotide sequence ID" value="NZ_JAQIIO010000001.1"/>
</dbReference>
<dbReference type="Gene3D" id="3.40.1260.10">
    <property type="entry name" value="DsrEFH-like"/>
    <property type="match status" value="1"/>
</dbReference>
<dbReference type="Pfam" id="PF02635">
    <property type="entry name" value="DsrE"/>
    <property type="match status" value="1"/>
</dbReference>
<proteinExistence type="predicted"/>
<dbReference type="InterPro" id="IPR003787">
    <property type="entry name" value="Sulphur_relay_DsrE/F-like"/>
</dbReference>
<keyword evidence="2" id="KW-1185">Reference proteome</keyword>
<evidence type="ECO:0000313" key="1">
    <source>
        <dbReference type="EMBL" id="MDA5092842.1"/>
    </source>
</evidence>
<accession>A0ABT4VX80</accession>
<gene>
    <name evidence="1" type="ORF">O2N63_01930</name>
</gene>
<dbReference type="InterPro" id="IPR027396">
    <property type="entry name" value="DsrEFH-like"/>
</dbReference>
<dbReference type="Proteomes" id="UP001528040">
    <property type="component" value="Unassembled WGS sequence"/>
</dbReference>
<dbReference type="SUPFAM" id="SSF75169">
    <property type="entry name" value="DsrEFH-like"/>
    <property type="match status" value="1"/>
</dbReference>
<evidence type="ECO:0000313" key="2">
    <source>
        <dbReference type="Proteomes" id="UP001528040"/>
    </source>
</evidence>
<sequence>MSYLVNNCWGDNDLERATVPFILACAAANRGEARMFLTCDALNLVVRGGAEGLTASGYSPIKDLIDEFVEKDGRIYVCKVCAGVMNITQDDLIEGAMIGTAPDMMDYLETGAKMLA</sequence>